<evidence type="ECO:0000256" key="8">
    <source>
        <dbReference type="SAM" id="Phobius"/>
    </source>
</evidence>
<reference evidence="12" key="1">
    <citation type="submission" date="2016-10" db="EMBL/GenBank/DDBJ databases">
        <authorList>
            <person name="Varghese N."/>
            <person name="Submissions S."/>
        </authorList>
    </citation>
    <scope>NUCLEOTIDE SEQUENCE [LARGE SCALE GENOMIC DNA]</scope>
    <source>
        <strain evidence="12">DSM 100420</strain>
    </source>
</reference>
<proteinExistence type="predicted"/>
<dbReference type="Proteomes" id="UP000198914">
    <property type="component" value="Unassembled WGS sequence"/>
</dbReference>
<dbReference type="PROSITE" id="PS51354">
    <property type="entry name" value="GLUTAREDOXIN_2"/>
    <property type="match status" value="1"/>
</dbReference>
<dbReference type="RefSeq" id="WP_092643463.1">
    <property type="nucleotide sequence ID" value="NZ_FNPX01000003.1"/>
</dbReference>
<dbReference type="InterPro" id="IPR002109">
    <property type="entry name" value="Glutaredoxin"/>
</dbReference>
<evidence type="ECO:0000256" key="1">
    <source>
        <dbReference type="ARBA" id="ARBA00003475"/>
    </source>
</evidence>
<dbReference type="InterPro" id="IPR036249">
    <property type="entry name" value="Thioredoxin-like_sf"/>
</dbReference>
<feature type="transmembrane region" description="Helical" evidence="8">
    <location>
        <begin position="116"/>
        <end position="136"/>
    </location>
</feature>
<feature type="domain" description="Glutaredoxin" evidence="9">
    <location>
        <begin position="11"/>
        <end position="67"/>
    </location>
</feature>
<feature type="domain" description="Methylamine utilisation protein MauE" evidence="10">
    <location>
        <begin position="119"/>
        <end position="241"/>
    </location>
</feature>
<comment type="pathway">
    <text evidence="3">One-carbon metabolism; methylamine degradation.</text>
</comment>
<evidence type="ECO:0000313" key="11">
    <source>
        <dbReference type="EMBL" id="SDY79715.1"/>
    </source>
</evidence>
<comment type="subcellular location">
    <subcellularLocation>
        <location evidence="2">Membrane</location>
        <topology evidence="2">Multi-pass membrane protein</topology>
    </subcellularLocation>
</comment>
<evidence type="ECO:0000256" key="6">
    <source>
        <dbReference type="ARBA" id="ARBA00022989"/>
    </source>
</evidence>
<dbReference type="GO" id="GO:0016020">
    <property type="term" value="C:membrane"/>
    <property type="evidence" value="ECO:0007669"/>
    <property type="project" value="UniProtKB-SubCell"/>
</dbReference>
<dbReference type="AlphaFoldDB" id="A0A1H3MU34"/>
<dbReference type="SUPFAM" id="SSF52833">
    <property type="entry name" value="Thioredoxin-like"/>
    <property type="match status" value="1"/>
</dbReference>
<evidence type="ECO:0000313" key="12">
    <source>
        <dbReference type="Proteomes" id="UP000198914"/>
    </source>
</evidence>
<comment type="function">
    <text evidence="1">May be specifically involved in the processing, transport, and/or maturation of the MADH beta-subunit.</text>
</comment>
<dbReference type="Pfam" id="PF07291">
    <property type="entry name" value="MauE"/>
    <property type="match status" value="1"/>
</dbReference>
<evidence type="ECO:0000256" key="5">
    <source>
        <dbReference type="ARBA" id="ARBA00022692"/>
    </source>
</evidence>
<dbReference type="Gene3D" id="3.40.30.10">
    <property type="entry name" value="Glutaredoxin"/>
    <property type="match status" value="1"/>
</dbReference>
<sequence>MTKTATLHRMVMEKHTCPHGLKAKALLERKGYKVEDRQLVDRAQIDARKAEMGVDKFPQAFIEGERIGGFDDLKRHFGQTVRDPNATTYRPVLMIFAVSFLIAMAISWRVDGVLLQGQVVPWFVATAMCFLGAQKLQDVDKFATMFLNYDLLAKRWIRYGYIYPFVETGAGVLMIAGLLHWLAVPAMLFIGTVGAVSVFKAVYIDRRELKCACVGGGSNVPLGFVSLTENLAMMALGLWGVTQLV</sequence>
<name>A0A1H3MU34_9RHOB</name>
<protein>
    <recommendedName>
        <fullName evidence="4">Methylamine utilization protein MauE</fullName>
    </recommendedName>
</protein>
<dbReference type="EMBL" id="FNPX01000003">
    <property type="protein sequence ID" value="SDY79715.1"/>
    <property type="molecule type" value="Genomic_DNA"/>
</dbReference>
<gene>
    <name evidence="11" type="ORF">SAMN05444004_103162</name>
</gene>
<evidence type="ECO:0000256" key="4">
    <source>
        <dbReference type="ARBA" id="ARBA00019078"/>
    </source>
</evidence>
<dbReference type="Pfam" id="PF00462">
    <property type="entry name" value="Glutaredoxin"/>
    <property type="match status" value="1"/>
</dbReference>
<dbReference type="OrthoDB" id="527973at2"/>
<dbReference type="STRING" id="1244108.SAMN05444004_103162"/>
<feature type="transmembrane region" description="Helical" evidence="8">
    <location>
        <begin position="92"/>
        <end position="110"/>
    </location>
</feature>
<keyword evidence="7 8" id="KW-0472">Membrane</keyword>
<evidence type="ECO:0000256" key="2">
    <source>
        <dbReference type="ARBA" id="ARBA00004141"/>
    </source>
</evidence>
<keyword evidence="6 8" id="KW-1133">Transmembrane helix</keyword>
<dbReference type="GO" id="GO:0030416">
    <property type="term" value="P:methylamine metabolic process"/>
    <property type="evidence" value="ECO:0007669"/>
    <property type="project" value="InterPro"/>
</dbReference>
<evidence type="ECO:0000256" key="7">
    <source>
        <dbReference type="ARBA" id="ARBA00023136"/>
    </source>
</evidence>
<feature type="transmembrane region" description="Helical" evidence="8">
    <location>
        <begin position="156"/>
        <end position="176"/>
    </location>
</feature>
<evidence type="ECO:0000259" key="9">
    <source>
        <dbReference type="Pfam" id="PF00462"/>
    </source>
</evidence>
<dbReference type="InterPro" id="IPR009908">
    <property type="entry name" value="Methylamine_util_MauE"/>
</dbReference>
<feature type="transmembrane region" description="Helical" evidence="8">
    <location>
        <begin position="182"/>
        <end position="203"/>
    </location>
</feature>
<accession>A0A1H3MU34</accession>
<organism evidence="11 12">
    <name type="scientific">Jannaschia faecimaris</name>
    <dbReference type="NCBI Taxonomy" id="1244108"/>
    <lineage>
        <taxon>Bacteria</taxon>
        <taxon>Pseudomonadati</taxon>
        <taxon>Pseudomonadota</taxon>
        <taxon>Alphaproteobacteria</taxon>
        <taxon>Rhodobacterales</taxon>
        <taxon>Roseobacteraceae</taxon>
        <taxon>Jannaschia</taxon>
    </lineage>
</organism>
<dbReference type="UniPathway" id="UPA00895"/>
<evidence type="ECO:0000259" key="10">
    <source>
        <dbReference type="Pfam" id="PF07291"/>
    </source>
</evidence>
<keyword evidence="5 8" id="KW-0812">Transmembrane</keyword>
<evidence type="ECO:0000256" key="3">
    <source>
        <dbReference type="ARBA" id="ARBA00004856"/>
    </source>
</evidence>
<keyword evidence="12" id="KW-1185">Reference proteome</keyword>